<dbReference type="OMA" id="RMNLHLL"/>
<keyword evidence="2" id="KW-0808">Transferase</keyword>
<comment type="caution">
    <text evidence="2">The sequence shown here is derived from an EMBL/GenBank/DDBJ whole genome shotgun (WGS) entry which is preliminary data.</text>
</comment>
<evidence type="ECO:0000259" key="1">
    <source>
        <dbReference type="Pfam" id="PF13302"/>
    </source>
</evidence>
<proteinExistence type="predicted"/>
<dbReference type="Pfam" id="PF13302">
    <property type="entry name" value="Acetyltransf_3"/>
    <property type="match status" value="1"/>
</dbReference>
<protein>
    <submittedName>
        <fullName evidence="2">Acyl-CoA N-acyltransferase</fullName>
    </submittedName>
</protein>
<sequence length="262" mass="29998">MVVHYNPLTKEPYLQLPAPFANIIMTPHREHQIEEASTAMTEFLNDSRVYSWLQGPPYPFLHEHGVDWVKMKVAEQEEVVSTLQKEFETPENQQRDGLNSPKQPAFFDYFPFLCIREVTERDPATGTPLQDVWIGDLSLTRYDFYELERNSPELAQAQKQNKELPAGHKDIVWGLGYYLSPAQQGRGIMSVAVRTAIQDWAIPRMNLHLLKSSYFVGNKGSSRVLEKNNFKAIGTFKDWHPANPLKGLGPMSIVVVEWKGLL</sequence>
<dbReference type="AlphaFoldDB" id="A0A0A2L188"/>
<dbReference type="PANTHER" id="PTHR43328:SF1">
    <property type="entry name" value="N-ACETYLTRANSFERASE DOMAIN-CONTAINING PROTEIN"/>
    <property type="match status" value="1"/>
</dbReference>
<dbReference type="PANTHER" id="PTHR43328">
    <property type="entry name" value="ACETYLTRANSFERASE-RELATED"/>
    <property type="match status" value="1"/>
</dbReference>
<name>A0A0A2L188_PENIT</name>
<feature type="domain" description="N-acetyltransferase" evidence="1">
    <location>
        <begin position="169"/>
        <end position="231"/>
    </location>
</feature>
<dbReference type="InterPro" id="IPR000182">
    <property type="entry name" value="GNAT_dom"/>
</dbReference>
<dbReference type="EMBL" id="JQGA01001045">
    <property type="protein sequence ID" value="KGO70375.1"/>
    <property type="molecule type" value="Genomic_DNA"/>
</dbReference>
<organism evidence="2 3">
    <name type="scientific">Penicillium italicum</name>
    <name type="common">Blue mold</name>
    <dbReference type="NCBI Taxonomy" id="40296"/>
    <lineage>
        <taxon>Eukaryota</taxon>
        <taxon>Fungi</taxon>
        <taxon>Dikarya</taxon>
        <taxon>Ascomycota</taxon>
        <taxon>Pezizomycotina</taxon>
        <taxon>Eurotiomycetes</taxon>
        <taxon>Eurotiomycetidae</taxon>
        <taxon>Eurotiales</taxon>
        <taxon>Aspergillaceae</taxon>
        <taxon>Penicillium</taxon>
    </lineage>
</organism>
<dbReference type="SUPFAM" id="SSF55729">
    <property type="entry name" value="Acyl-CoA N-acyltransferases (Nat)"/>
    <property type="match status" value="1"/>
</dbReference>
<accession>A0A0A2L188</accession>
<dbReference type="Gene3D" id="3.40.630.30">
    <property type="match status" value="1"/>
</dbReference>
<keyword evidence="2" id="KW-0012">Acyltransferase</keyword>
<gene>
    <name evidence="2" type="ORF">PITC_014880</name>
</gene>
<dbReference type="GO" id="GO:0016747">
    <property type="term" value="F:acyltransferase activity, transferring groups other than amino-acyl groups"/>
    <property type="evidence" value="ECO:0007669"/>
    <property type="project" value="InterPro"/>
</dbReference>
<evidence type="ECO:0000313" key="3">
    <source>
        <dbReference type="Proteomes" id="UP000030104"/>
    </source>
</evidence>
<reference evidence="2 3" key="1">
    <citation type="journal article" date="2015" name="Mol. Plant Microbe Interact.">
        <title>Genome, transcriptome, and functional analyses of Penicillium expansum provide new insights into secondary metabolism and pathogenicity.</title>
        <authorList>
            <person name="Ballester A.R."/>
            <person name="Marcet-Houben M."/>
            <person name="Levin E."/>
            <person name="Sela N."/>
            <person name="Selma-Lazaro C."/>
            <person name="Carmona L."/>
            <person name="Wisniewski M."/>
            <person name="Droby S."/>
            <person name="Gonzalez-Candelas L."/>
            <person name="Gabaldon T."/>
        </authorList>
    </citation>
    <scope>NUCLEOTIDE SEQUENCE [LARGE SCALE GENOMIC DNA]</scope>
    <source>
        <strain evidence="2 3">PHI-1</strain>
    </source>
</reference>
<dbReference type="PhylomeDB" id="A0A0A2L188"/>
<keyword evidence="3" id="KW-1185">Reference proteome</keyword>
<evidence type="ECO:0000313" key="2">
    <source>
        <dbReference type="EMBL" id="KGO70375.1"/>
    </source>
</evidence>
<dbReference type="Proteomes" id="UP000030104">
    <property type="component" value="Unassembled WGS sequence"/>
</dbReference>
<dbReference type="STRING" id="40296.A0A0A2L188"/>
<dbReference type="InterPro" id="IPR016181">
    <property type="entry name" value="Acyl_CoA_acyltransferase"/>
</dbReference>
<dbReference type="HOGENOM" id="CLU_073647_0_0_1"/>
<dbReference type="OrthoDB" id="630895at2759"/>